<dbReference type="EMBL" id="BAAAPF010000022">
    <property type="protein sequence ID" value="GAA2114185.1"/>
    <property type="molecule type" value="Genomic_DNA"/>
</dbReference>
<name>A0ABP5J9S0_9ACTN</name>
<proteinExistence type="predicted"/>
<organism evidence="1 2">
    <name type="scientific">Streptomyces synnematoformans</name>
    <dbReference type="NCBI Taxonomy" id="415721"/>
    <lineage>
        <taxon>Bacteria</taxon>
        <taxon>Bacillati</taxon>
        <taxon>Actinomycetota</taxon>
        <taxon>Actinomycetes</taxon>
        <taxon>Kitasatosporales</taxon>
        <taxon>Streptomycetaceae</taxon>
        <taxon>Streptomyces</taxon>
    </lineage>
</organism>
<reference evidence="2" key="1">
    <citation type="journal article" date="2019" name="Int. J. Syst. Evol. Microbiol.">
        <title>The Global Catalogue of Microorganisms (GCM) 10K type strain sequencing project: providing services to taxonomists for standard genome sequencing and annotation.</title>
        <authorList>
            <consortium name="The Broad Institute Genomics Platform"/>
            <consortium name="The Broad Institute Genome Sequencing Center for Infectious Disease"/>
            <person name="Wu L."/>
            <person name="Ma J."/>
        </authorList>
    </citation>
    <scope>NUCLEOTIDE SEQUENCE [LARGE SCALE GENOMIC DNA]</scope>
    <source>
        <strain evidence="2">JCM 15481</strain>
    </source>
</reference>
<gene>
    <name evidence="1" type="ORF">GCM10009802_13390</name>
</gene>
<comment type="caution">
    <text evidence="1">The sequence shown here is derived from an EMBL/GenBank/DDBJ whole genome shotgun (WGS) entry which is preliminary data.</text>
</comment>
<dbReference type="RefSeq" id="WP_344288838.1">
    <property type="nucleotide sequence ID" value="NZ_BAAAPF010000022.1"/>
</dbReference>
<keyword evidence="2" id="KW-1185">Reference proteome</keyword>
<protein>
    <submittedName>
        <fullName evidence="1">Uncharacterized protein</fullName>
    </submittedName>
</protein>
<accession>A0ABP5J9S0</accession>
<evidence type="ECO:0000313" key="1">
    <source>
        <dbReference type="EMBL" id="GAA2114185.1"/>
    </source>
</evidence>
<sequence length="51" mass="5498">MPAEQASCRYLSEWTATKLRWGLSADDAELAALTEHAEASPDATVTFEKAG</sequence>
<dbReference type="Proteomes" id="UP001500443">
    <property type="component" value="Unassembled WGS sequence"/>
</dbReference>
<evidence type="ECO:0000313" key="2">
    <source>
        <dbReference type="Proteomes" id="UP001500443"/>
    </source>
</evidence>